<dbReference type="InterPro" id="IPR027944">
    <property type="entry name" value="SEO_C"/>
</dbReference>
<keyword evidence="5" id="KW-1185">Reference proteome</keyword>
<reference evidence="4 5" key="1">
    <citation type="journal article" date="2021" name="Nat. Commun.">
        <title>Incipient diploidization of the medicinal plant Perilla within 10,000 years.</title>
        <authorList>
            <person name="Zhang Y."/>
            <person name="Shen Q."/>
            <person name="Leng L."/>
            <person name="Zhang D."/>
            <person name="Chen S."/>
            <person name="Shi Y."/>
            <person name="Ning Z."/>
            <person name="Chen S."/>
        </authorList>
    </citation>
    <scope>NUCLEOTIDE SEQUENCE [LARGE SCALE GENOMIC DNA]</scope>
    <source>
        <strain evidence="5">cv. PC099</strain>
    </source>
</reference>
<keyword evidence="1" id="KW-0812">Transmembrane</keyword>
<evidence type="ECO:0008006" key="6">
    <source>
        <dbReference type="Google" id="ProtNLM"/>
    </source>
</evidence>
<dbReference type="InterPro" id="IPR039299">
    <property type="entry name" value="SEOA"/>
</dbReference>
<keyword evidence="1" id="KW-0472">Membrane</keyword>
<dbReference type="Proteomes" id="UP001190926">
    <property type="component" value="Unassembled WGS sequence"/>
</dbReference>
<organism evidence="4 5">
    <name type="scientific">Perilla frutescens var. hirtella</name>
    <name type="common">Perilla citriodora</name>
    <name type="synonym">Perilla setoyensis</name>
    <dbReference type="NCBI Taxonomy" id="608512"/>
    <lineage>
        <taxon>Eukaryota</taxon>
        <taxon>Viridiplantae</taxon>
        <taxon>Streptophyta</taxon>
        <taxon>Embryophyta</taxon>
        <taxon>Tracheophyta</taxon>
        <taxon>Spermatophyta</taxon>
        <taxon>Magnoliopsida</taxon>
        <taxon>eudicotyledons</taxon>
        <taxon>Gunneridae</taxon>
        <taxon>Pentapetalae</taxon>
        <taxon>asterids</taxon>
        <taxon>lamiids</taxon>
        <taxon>Lamiales</taxon>
        <taxon>Lamiaceae</taxon>
        <taxon>Nepetoideae</taxon>
        <taxon>Elsholtzieae</taxon>
        <taxon>Perilla</taxon>
    </lineage>
</organism>
<evidence type="ECO:0000259" key="2">
    <source>
        <dbReference type="Pfam" id="PF14576"/>
    </source>
</evidence>
<dbReference type="EMBL" id="SDAM02000176">
    <property type="protein sequence ID" value="KAH6825269.1"/>
    <property type="molecule type" value="Genomic_DNA"/>
</dbReference>
<evidence type="ECO:0000313" key="5">
    <source>
        <dbReference type="Proteomes" id="UP001190926"/>
    </source>
</evidence>
<comment type="caution">
    <text evidence="4">The sequence shown here is derived from an EMBL/GenBank/DDBJ whole genome shotgun (WGS) entry which is preliminary data.</text>
</comment>
<feature type="transmembrane region" description="Helical" evidence="1">
    <location>
        <begin position="111"/>
        <end position="129"/>
    </location>
</feature>
<dbReference type="Pfam" id="PF14576">
    <property type="entry name" value="SEO_N"/>
    <property type="match status" value="1"/>
</dbReference>
<protein>
    <recommendedName>
        <fullName evidence="6">Protein SIEVE ELEMENT OCCLUSION C</fullName>
    </recommendedName>
</protein>
<feature type="domain" description="Sieve element occlusion C-terminal" evidence="3">
    <location>
        <begin position="463"/>
        <end position="693"/>
    </location>
</feature>
<dbReference type="AlphaFoldDB" id="A0AAD4J180"/>
<evidence type="ECO:0000259" key="3">
    <source>
        <dbReference type="Pfam" id="PF14577"/>
    </source>
</evidence>
<dbReference type="GO" id="GO:0010088">
    <property type="term" value="P:phloem development"/>
    <property type="evidence" value="ECO:0007669"/>
    <property type="project" value="InterPro"/>
</dbReference>
<gene>
    <name evidence="4" type="ORF">C2S53_006993</name>
</gene>
<keyword evidence="1" id="KW-1133">Transmembrane helix</keyword>
<dbReference type="PANTHER" id="PTHR33232">
    <property type="entry name" value="PROTEIN SIEVE ELEMENT OCCLUSION B-LIKE"/>
    <property type="match status" value="1"/>
</dbReference>
<name>A0AAD4J180_PERFH</name>
<dbReference type="PANTHER" id="PTHR33232:SF11">
    <property type="entry name" value="PROTEIN SIEVE ELEMENT OCCLUSION C"/>
    <property type="match status" value="1"/>
</dbReference>
<feature type="transmembrane region" description="Helical" evidence="1">
    <location>
        <begin position="231"/>
        <end position="254"/>
    </location>
</feature>
<accession>A0AAD4J180</accession>
<feature type="domain" description="Sieve element occlusion N-terminal" evidence="2">
    <location>
        <begin position="9"/>
        <end position="304"/>
    </location>
</feature>
<dbReference type="Pfam" id="PF14577">
    <property type="entry name" value="SEO_C"/>
    <property type="match status" value="1"/>
</dbReference>
<evidence type="ECO:0000256" key="1">
    <source>
        <dbReference type="SAM" id="Phobius"/>
    </source>
</evidence>
<dbReference type="InterPro" id="IPR027942">
    <property type="entry name" value="SEO_N"/>
</dbReference>
<sequence length="694" mass="79511">MPPSTRDADEFLIKEIVLTHDQDDRCELDSELLLSLVEATLSCSAEKAIVLDQEFNITDIDLSSSDQEPTSRVIYKISYEMLARCSDGENLHTNTMAILEKLGRYRWGAKMVLALASFTCSFGVFWLILQLQSENALAVSLAIVKRIPTTITLLKPKFKALNVLVRTMLKLARFVTCYESMSLKHELVDDQDRSITKSKIYLATYWMCRSILVCSSQIADLRNSSIEQVHVLSAPLLVLFLVSVLFFLSFMSLVRYRTVVAAWGLYSLGNKLNSFYNDLGECIDKCQQKIETRLYENMLHMFKEKEADNQKALRALFAWENEFPFKNSSSREKIGILELKSKTVLLLITKPDLLPVDKVFFLVQQTTSSESFVVLWVPILSLNEWSSADKSSFEFFSNRVPWLSVRRPWTLNSTVMNFIRQEWNFEAEPIIVVLNENGLVANTNAMDMVWIWGPKAFPFSTLRERELWNEANWTVDLMINGISPLLSEWVQQARNICIYGSENIGWIRKFNQKIKKIRTSGIELEVVYAGCKNPSKNVRNIIHTIDQEDLSNSMTFSTVNFFWFRLETLKRSIGYQNQSTNCDEIAARVRELLEMDSKEGWSVIGRGGSTDVLNLDQELLDQGLEAFHLWRGNAAETGLVRALRTALEAHVDGERCRHEHDEVVAYEEGLVEKTKICGSCKTPMEKFVLYKCDA</sequence>
<evidence type="ECO:0000313" key="4">
    <source>
        <dbReference type="EMBL" id="KAH6825269.1"/>
    </source>
</evidence>
<proteinExistence type="predicted"/>